<evidence type="ECO:0000256" key="1">
    <source>
        <dbReference type="SAM" id="Phobius"/>
    </source>
</evidence>
<accession>A0ABQ8VE88</accession>
<keyword evidence="1" id="KW-0812">Transmembrane</keyword>
<reference evidence="2" key="1">
    <citation type="submission" date="2022-08" db="EMBL/GenBank/DDBJ databases">
        <title>A Global Phylogenomic Analysis of the Shiitake Genus Lentinula.</title>
        <authorList>
            <consortium name="DOE Joint Genome Institute"/>
            <person name="Sierra-Patev S."/>
            <person name="Min B."/>
            <person name="Naranjo-Ortiz M."/>
            <person name="Looney B."/>
            <person name="Konkel Z."/>
            <person name="Slot J.C."/>
            <person name="Sakamoto Y."/>
            <person name="Steenwyk J.L."/>
            <person name="Rokas A."/>
            <person name="Carro J."/>
            <person name="Camarero S."/>
            <person name="Ferreira P."/>
            <person name="Molpeceres G."/>
            <person name="Ruiz-Duenas F.J."/>
            <person name="Serrano A."/>
            <person name="Henrissat B."/>
            <person name="Drula E."/>
            <person name="Hughes K.W."/>
            <person name="Mata J.L."/>
            <person name="Ishikawa N.K."/>
            <person name="Vargas-Isla R."/>
            <person name="Ushijima S."/>
            <person name="Smith C.A."/>
            <person name="Ahrendt S."/>
            <person name="Andreopoulos W."/>
            <person name="He G."/>
            <person name="Labutti K."/>
            <person name="Lipzen A."/>
            <person name="Ng V."/>
            <person name="Riley R."/>
            <person name="Sandor L."/>
            <person name="Barry K."/>
            <person name="Martinez A.T."/>
            <person name="Xiao Y."/>
            <person name="Gibbons J.G."/>
            <person name="Terashima K."/>
            <person name="Grigoriev I.V."/>
            <person name="Hibbett D.S."/>
        </authorList>
    </citation>
    <scope>NUCLEOTIDE SEQUENCE</scope>
    <source>
        <strain evidence="2">RHP3577 ss4</strain>
    </source>
</reference>
<protein>
    <submittedName>
        <fullName evidence="2">Uncharacterized protein</fullName>
    </submittedName>
</protein>
<feature type="transmembrane region" description="Helical" evidence="1">
    <location>
        <begin position="58"/>
        <end position="79"/>
    </location>
</feature>
<gene>
    <name evidence="2" type="ORF">C8R41DRAFT_839657</name>
</gene>
<sequence>MPLLYTSVHIKPSHRMVEISRSSFRRYKANDTCFSWTMASSHISIADGSERRLLRGPFFGMLLSTILLGTVGAQMWFYLHQNQDGRLLRVTVAVLL</sequence>
<evidence type="ECO:0000313" key="3">
    <source>
        <dbReference type="Proteomes" id="UP001150217"/>
    </source>
</evidence>
<comment type="caution">
    <text evidence="2">The sequence shown here is derived from an EMBL/GenBank/DDBJ whole genome shotgun (WGS) entry which is preliminary data.</text>
</comment>
<keyword evidence="1" id="KW-0472">Membrane</keyword>
<organism evidence="2 3">
    <name type="scientific">Lentinula lateritia</name>
    <dbReference type="NCBI Taxonomy" id="40482"/>
    <lineage>
        <taxon>Eukaryota</taxon>
        <taxon>Fungi</taxon>
        <taxon>Dikarya</taxon>
        <taxon>Basidiomycota</taxon>
        <taxon>Agaricomycotina</taxon>
        <taxon>Agaricomycetes</taxon>
        <taxon>Agaricomycetidae</taxon>
        <taxon>Agaricales</taxon>
        <taxon>Marasmiineae</taxon>
        <taxon>Omphalotaceae</taxon>
        <taxon>Lentinula</taxon>
    </lineage>
</organism>
<keyword evidence="1" id="KW-1133">Transmembrane helix</keyword>
<proteinExistence type="predicted"/>
<evidence type="ECO:0000313" key="2">
    <source>
        <dbReference type="EMBL" id="KAJ4484438.1"/>
    </source>
</evidence>
<keyword evidence="3" id="KW-1185">Reference proteome</keyword>
<dbReference type="EMBL" id="JANVFT010000054">
    <property type="protein sequence ID" value="KAJ4484438.1"/>
    <property type="molecule type" value="Genomic_DNA"/>
</dbReference>
<dbReference type="Proteomes" id="UP001150217">
    <property type="component" value="Unassembled WGS sequence"/>
</dbReference>
<name>A0ABQ8VE88_9AGAR</name>